<dbReference type="PANTHER" id="PTHR43630:SF1">
    <property type="entry name" value="POLY-BETA-1,6-N-ACETYL-D-GLUCOSAMINE SYNTHASE"/>
    <property type="match status" value="1"/>
</dbReference>
<evidence type="ECO:0000256" key="1">
    <source>
        <dbReference type="ARBA" id="ARBA00006739"/>
    </source>
</evidence>
<keyword evidence="4" id="KW-0472">Membrane</keyword>
<feature type="transmembrane region" description="Helical" evidence="4">
    <location>
        <begin position="299"/>
        <end position="326"/>
    </location>
</feature>
<organism evidence="6 8">
    <name type="scientific">Neomoorella thermoacetica</name>
    <name type="common">Clostridium thermoaceticum</name>
    <dbReference type="NCBI Taxonomy" id="1525"/>
    <lineage>
        <taxon>Bacteria</taxon>
        <taxon>Bacillati</taxon>
        <taxon>Bacillota</taxon>
        <taxon>Clostridia</taxon>
        <taxon>Neomoorellales</taxon>
        <taxon>Neomoorellaceae</taxon>
        <taxon>Neomoorella</taxon>
    </lineage>
</organism>
<dbReference type="CDD" id="cd06423">
    <property type="entry name" value="CESA_like"/>
    <property type="match status" value="1"/>
</dbReference>
<feature type="transmembrane region" description="Helical" evidence="4">
    <location>
        <begin position="12"/>
        <end position="34"/>
    </location>
</feature>
<evidence type="ECO:0000313" key="7">
    <source>
        <dbReference type="EMBL" id="TYL12862.1"/>
    </source>
</evidence>
<proteinExistence type="inferred from homology"/>
<dbReference type="AlphaFoldDB" id="A0AAC9HG31"/>
<keyword evidence="2 6" id="KW-0328">Glycosyltransferase</keyword>
<evidence type="ECO:0000259" key="5">
    <source>
        <dbReference type="Pfam" id="PF00535"/>
    </source>
</evidence>
<keyword evidence="9" id="KW-1185">Reference proteome</keyword>
<evidence type="ECO:0000256" key="3">
    <source>
        <dbReference type="ARBA" id="ARBA00022679"/>
    </source>
</evidence>
<dbReference type="Pfam" id="PF00535">
    <property type="entry name" value="Glycos_transf_2"/>
    <property type="match status" value="1"/>
</dbReference>
<gene>
    <name evidence="6" type="primary">pgaC_2</name>
    <name evidence="7" type="synonym">pgaC</name>
    <name evidence="6" type="ORF">Maut_00692</name>
    <name evidence="7" type="ORF">MTAT_16850</name>
</gene>
<dbReference type="EMBL" id="CP017019">
    <property type="protein sequence ID" value="AOQ23155.1"/>
    <property type="molecule type" value="Genomic_DNA"/>
</dbReference>
<name>A0AAC9HG31_NEOTH</name>
<reference evidence="7 9" key="2">
    <citation type="submission" date="2019-05" db="EMBL/GenBank/DDBJ databases">
        <title>Genome sequence of Moorella thermoacetica ATCC 33924.</title>
        <authorList>
            <person name="Poehlein A."/>
            <person name="Bengelsdorf F.R."/>
            <person name="Duerre P."/>
            <person name="Daniel R."/>
        </authorList>
    </citation>
    <scope>NUCLEOTIDE SEQUENCE [LARGE SCALE GENOMIC DNA]</scope>
    <source>
        <strain evidence="7 9">ATCC 33924</strain>
    </source>
</reference>
<dbReference type="Proteomes" id="UP000322283">
    <property type="component" value="Unassembled WGS sequence"/>
</dbReference>
<keyword evidence="3 6" id="KW-0808">Transferase</keyword>
<feature type="transmembrane region" description="Helical" evidence="4">
    <location>
        <begin position="370"/>
        <end position="392"/>
    </location>
</feature>
<evidence type="ECO:0000313" key="8">
    <source>
        <dbReference type="Proteomes" id="UP000094598"/>
    </source>
</evidence>
<dbReference type="RefSeq" id="WP_231115159.1">
    <property type="nucleotide sequence ID" value="NZ_CP017019.1"/>
</dbReference>
<feature type="domain" description="Glycosyltransferase 2-like" evidence="5">
    <location>
        <begin position="55"/>
        <end position="222"/>
    </location>
</feature>
<evidence type="ECO:0000313" key="9">
    <source>
        <dbReference type="Proteomes" id="UP000322283"/>
    </source>
</evidence>
<keyword evidence="4" id="KW-1133">Transmembrane helix</keyword>
<evidence type="ECO:0000256" key="4">
    <source>
        <dbReference type="SAM" id="Phobius"/>
    </source>
</evidence>
<dbReference type="PANTHER" id="PTHR43630">
    <property type="entry name" value="POLY-BETA-1,6-N-ACETYL-D-GLUCOSAMINE SYNTHASE"/>
    <property type="match status" value="1"/>
</dbReference>
<comment type="similarity">
    <text evidence="1">Belongs to the glycosyltransferase 2 family.</text>
</comment>
<dbReference type="InterPro" id="IPR001173">
    <property type="entry name" value="Glyco_trans_2-like"/>
</dbReference>
<dbReference type="EC" id="2.4.1.-" evidence="6"/>
<protein>
    <submittedName>
        <fullName evidence="6">Poly-beta-1,6-N-acetyl-D-glucosamine synthase</fullName>
        <ecNumber evidence="6">2.4.1.-</ecNumber>
    </submittedName>
</protein>
<dbReference type="InterPro" id="IPR029044">
    <property type="entry name" value="Nucleotide-diphossugar_trans"/>
</dbReference>
<evidence type="ECO:0000256" key="2">
    <source>
        <dbReference type="ARBA" id="ARBA00022676"/>
    </source>
</evidence>
<dbReference type="EMBL" id="VCDX01000005">
    <property type="protein sequence ID" value="TYL12862.1"/>
    <property type="molecule type" value="Genomic_DNA"/>
</dbReference>
<sequence>MTWRMLAEALSYFVFLYPLVMSAVWITGGLYFWWRRERRPGEEKNRWPEKWPPVTVLVPCHNEEVTIAATCENLRRLDYPDYRVLFVDDASADRTAEIIRDYVAAVPYFHLLRLEENRGKAGALNAALGLVETPLVMVQDADTRLGADALKWLAAAFTRQPRLGAVTGNPIVMNRQGFWGKFQAVEFASIIGLIKRSQRVLGRVLTVSGCATIYRTEVLKKVGGFSTATATEDIDVTWRIQRAFYEVWFEPRARAFIQAPARLSQLWKQRKRWTLGGWHLLRSHWDVFKDWRWRRLWPVYADFVMGCVWAFCFVVAGVVWAVSLLFGLPPHGLSPLPAWHGAVASVVCVAQMAAAVAINNRYDPGLIRCLFWMPWYPLIFFAVEAVLVVWTAPRGLFGSMERAGKWQSPARETCRSFSDIAA</sequence>
<dbReference type="GO" id="GO:0016757">
    <property type="term" value="F:glycosyltransferase activity"/>
    <property type="evidence" value="ECO:0007669"/>
    <property type="project" value="UniProtKB-KW"/>
</dbReference>
<reference evidence="6 8" key="1">
    <citation type="submission" date="2016-08" db="EMBL/GenBank/DDBJ databases">
        <title>Moorella thermoacetica DSM 103132.</title>
        <authorList>
            <person name="Jendresen C.B."/>
            <person name="Redl S.M."/>
            <person name="Jensen T.O."/>
            <person name="Nielsen A.T."/>
        </authorList>
    </citation>
    <scope>NUCLEOTIDE SEQUENCE [LARGE SCALE GENOMIC DNA]</scope>
    <source>
        <strain evidence="6 8">DSM 103132</strain>
    </source>
</reference>
<dbReference type="Proteomes" id="UP000094598">
    <property type="component" value="Chromosome"/>
</dbReference>
<keyword evidence="4" id="KW-0812">Transmembrane</keyword>
<evidence type="ECO:0000313" key="6">
    <source>
        <dbReference type="EMBL" id="AOQ23155.1"/>
    </source>
</evidence>
<accession>A0AAC9HG31</accession>
<dbReference type="Gene3D" id="3.90.550.10">
    <property type="entry name" value="Spore Coat Polysaccharide Biosynthesis Protein SpsA, Chain A"/>
    <property type="match status" value="1"/>
</dbReference>
<dbReference type="SUPFAM" id="SSF53448">
    <property type="entry name" value="Nucleotide-diphospho-sugar transferases"/>
    <property type="match status" value="1"/>
</dbReference>
<feature type="transmembrane region" description="Helical" evidence="4">
    <location>
        <begin position="338"/>
        <end position="358"/>
    </location>
</feature>